<reference evidence="5" key="1">
    <citation type="journal article" date="2020" name="Stud. Mycol.">
        <title>101 Dothideomycetes genomes: a test case for predicting lifestyles and emergence of pathogens.</title>
        <authorList>
            <person name="Haridas S."/>
            <person name="Albert R."/>
            <person name="Binder M."/>
            <person name="Bloem J."/>
            <person name="Labutti K."/>
            <person name="Salamov A."/>
            <person name="Andreopoulos B."/>
            <person name="Baker S."/>
            <person name="Barry K."/>
            <person name="Bills G."/>
            <person name="Bluhm B."/>
            <person name="Cannon C."/>
            <person name="Castanera R."/>
            <person name="Culley D."/>
            <person name="Daum C."/>
            <person name="Ezra D."/>
            <person name="Gonzalez J."/>
            <person name="Henrissat B."/>
            <person name="Kuo A."/>
            <person name="Liang C."/>
            <person name="Lipzen A."/>
            <person name="Lutzoni F."/>
            <person name="Magnuson J."/>
            <person name="Mondo S."/>
            <person name="Nolan M."/>
            <person name="Ohm R."/>
            <person name="Pangilinan J."/>
            <person name="Park H.-J."/>
            <person name="Ramirez L."/>
            <person name="Alfaro M."/>
            <person name="Sun H."/>
            <person name="Tritt A."/>
            <person name="Yoshinaga Y."/>
            <person name="Zwiers L.-H."/>
            <person name="Turgeon B."/>
            <person name="Goodwin S."/>
            <person name="Spatafora J."/>
            <person name="Crous P."/>
            <person name="Grigoriev I."/>
        </authorList>
    </citation>
    <scope>NUCLEOTIDE SEQUENCE</scope>
    <source>
        <strain evidence="5">CBS 125425</strain>
    </source>
</reference>
<keyword evidence="3" id="KW-0732">Signal</keyword>
<organism evidence="5 6">
    <name type="scientific">Polyplosphaeria fusca</name>
    <dbReference type="NCBI Taxonomy" id="682080"/>
    <lineage>
        <taxon>Eukaryota</taxon>
        <taxon>Fungi</taxon>
        <taxon>Dikarya</taxon>
        <taxon>Ascomycota</taxon>
        <taxon>Pezizomycotina</taxon>
        <taxon>Dothideomycetes</taxon>
        <taxon>Pleosporomycetidae</taxon>
        <taxon>Pleosporales</taxon>
        <taxon>Tetraplosphaeriaceae</taxon>
        <taxon>Polyplosphaeria</taxon>
    </lineage>
</organism>
<feature type="domain" description="LysM" evidence="4">
    <location>
        <begin position="224"/>
        <end position="269"/>
    </location>
</feature>
<dbReference type="Pfam" id="PF01476">
    <property type="entry name" value="LysM"/>
    <property type="match status" value="1"/>
</dbReference>
<dbReference type="InterPro" id="IPR036779">
    <property type="entry name" value="LysM_dom_sf"/>
</dbReference>
<feature type="domain" description="LysM" evidence="4">
    <location>
        <begin position="358"/>
        <end position="404"/>
    </location>
</feature>
<evidence type="ECO:0000256" key="3">
    <source>
        <dbReference type="SAM" id="SignalP"/>
    </source>
</evidence>
<evidence type="ECO:0000313" key="6">
    <source>
        <dbReference type="Proteomes" id="UP000799444"/>
    </source>
</evidence>
<dbReference type="Gene3D" id="3.10.350.10">
    <property type="entry name" value="LysM domain"/>
    <property type="match status" value="4"/>
</dbReference>
<keyword evidence="6" id="KW-1185">Reference proteome</keyword>
<evidence type="ECO:0000256" key="1">
    <source>
        <dbReference type="ARBA" id="ARBA00022669"/>
    </source>
</evidence>
<dbReference type="PROSITE" id="PS51782">
    <property type="entry name" value="LYSM"/>
    <property type="match status" value="3"/>
</dbReference>
<feature type="domain" description="LysM" evidence="4">
    <location>
        <begin position="469"/>
        <end position="515"/>
    </location>
</feature>
<dbReference type="InterPro" id="IPR018392">
    <property type="entry name" value="LysM"/>
</dbReference>
<dbReference type="Proteomes" id="UP000799444">
    <property type="component" value="Unassembled WGS sequence"/>
</dbReference>
<gene>
    <name evidence="5" type="ORF">EJ04DRAFT_452874</name>
</gene>
<proteinExistence type="predicted"/>
<evidence type="ECO:0000256" key="2">
    <source>
        <dbReference type="ARBA" id="ARBA00023026"/>
    </source>
</evidence>
<keyword evidence="2" id="KW-0843">Virulence</keyword>
<dbReference type="SMART" id="SM00257">
    <property type="entry name" value="LysM"/>
    <property type="match status" value="2"/>
</dbReference>
<dbReference type="OrthoDB" id="5985073at2759"/>
<accession>A0A9P4UVD9</accession>
<dbReference type="SUPFAM" id="SSF54106">
    <property type="entry name" value="LysM domain"/>
    <property type="match status" value="1"/>
</dbReference>
<protein>
    <recommendedName>
        <fullName evidence="4">LysM domain-containing protein</fullName>
    </recommendedName>
</protein>
<dbReference type="GO" id="GO:0008061">
    <property type="term" value="F:chitin binding"/>
    <property type="evidence" value="ECO:0007669"/>
    <property type="project" value="UniProtKB-KW"/>
</dbReference>
<dbReference type="EMBL" id="ML996411">
    <property type="protein sequence ID" value="KAF2726673.1"/>
    <property type="molecule type" value="Genomic_DNA"/>
</dbReference>
<dbReference type="InterPro" id="IPR052210">
    <property type="entry name" value="LysM1-like"/>
</dbReference>
<evidence type="ECO:0000259" key="4">
    <source>
        <dbReference type="PROSITE" id="PS51782"/>
    </source>
</evidence>
<evidence type="ECO:0000313" key="5">
    <source>
        <dbReference type="EMBL" id="KAF2726673.1"/>
    </source>
</evidence>
<comment type="caution">
    <text evidence="5">The sequence shown here is derived from an EMBL/GenBank/DDBJ whole genome shotgun (WGS) entry which is preliminary data.</text>
</comment>
<dbReference type="AlphaFoldDB" id="A0A9P4UVD9"/>
<dbReference type="PANTHER" id="PTHR34997:SF1">
    <property type="entry name" value="PEPTIDOGLYCAN-BINDING LYSIN DOMAIN"/>
    <property type="match status" value="1"/>
</dbReference>
<dbReference type="PANTHER" id="PTHR34997">
    <property type="entry name" value="AM15"/>
    <property type="match status" value="1"/>
</dbReference>
<feature type="signal peptide" evidence="3">
    <location>
        <begin position="1"/>
        <end position="20"/>
    </location>
</feature>
<sequence>MKLFTSLTLVLGHTGLLSFGQQIPGSLLPFDLLGLSDSCLAAVNTTITSCPRWLPEHTGVGDASFDLLNDKQIGQLCGTSCAKDLEASRASIKKACTAVTDVMIPGESIAYPATFLADRYLYALQLGCLNVSNRSAGQYCDSVVASWLNQSSTNWTVAQNCSDCELGVQKLQLSSPFGYDDDGADSFVSLTSSCQAQGYTYATPTAYAINATSVPAPPTRTCTKSYTVQDEDTCVSISLANNVSTHGVITANGLDISCNLLPPAGSVICLPKTCNTYQLDMFDRCDDLTAGAHINRQQLLSWNPMIDDFCTNLGSWYGWNLCISSPDGPVTPGQGNTVTTDAPVPDNAQDQSNTHCGQWYSTVEGDLCGTISLAFSITVDDFYFLNPQVDHNCSNLWLNTSYCVAPVGNIATYSGYPTHTPSTVFTKPTPEPTTSVPPPVVTPPLSATASGTVGGCLYYMNAFDESLSSVFNLSEANSCDVWAAQADVSVDDLLAWNPSLSQANCVLQSGKSYCILKGKLASLIPSTDYDQVTNSFRSSHSTCIRDYSYSIRDDKIHYFQTSDEHKQRWRRTSSRSNPVGRKPIL</sequence>
<feature type="chain" id="PRO_5040309443" description="LysM domain-containing protein" evidence="3">
    <location>
        <begin position="21"/>
        <end position="585"/>
    </location>
</feature>
<keyword evidence="1" id="KW-0147">Chitin-binding</keyword>
<name>A0A9P4UVD9_9PLEO</name>
<dbReference type="CDD" id="cd00118">
    <property type="entry name" value="LysM"/>
    <property type="match status" value="2"/>
</dbReference>